<dbReference type="EMBL" id="CM047740">
    <property type="protein sequence ID" value="KAJ0040274.1"/>
    <property type="molecule type" value="Genomic_DNA"/>
</dbReference>
<accession>A0ACC0YS94</accession>
<organism evidence="1 2">
    <name type="scientific">Pistacia integerrima</name>
    <dbReference type="NCBI Taxonomy" id="434235"/>
    <lineage>
        <taxon>Eukaryota</taxon>
        <taxon>Viridiplantae</taxon>
        <taxon>Streptophyta</taxon>
        <taxon>Embryophyta</taxon>
        <taxon>Tracheophyta</taxon>
        <taxon>Spermatophyta</taxon>
        <taxon>Magnoliopsida</taxon>
        <taxon>eudicotyledons</taxon>
        <taxon>Gunneridae</taxon>
        <taxon>Pentapetalae</taxon>
        <taxon>rosids</taxon>
        <taxon>malvids</taxon>
        <taxon>Sapindales</taxon>
        <taxon>Anacardiaceae</taxon>
        <taxon>Pistacia</taxon>
    </lineage>
</organism>
<keyword evidence="2" id="KW-1185">Reference proteome</keyword>
<comment type="caution">
    <text evidence="1">The sequence shown here is derived from an EMBL/GenBank/DDBJ whole genome shotgun (WGS) entry which is preliminary data.</text>
</comment>
<proteinExistence type="predicted"/>
<reference evidence="2" key="1">
    <citation type="journal article" date="2023" name="G3 (Bethesda)">
        <title>Genome assembly and association tests identify interacting loci associated with vigor, precocity, and sex in interspecific pistachio rootstocks.</title>
        <authorList>
            <person name="Palmer W."/>
            <person name="Jacygrad E."/>
            <person name="Sagayaradj S."/>
            <person name="Cavanaugh K."/>
            <person name="Han R."/>
            <person name="Bertier L."/>
            <person name="Beede B."/>
            <person name="Kafkas S."/>
            <person name="Golino D."/>
            <person name="Preece J."/>
            <person name="Michelmore R."/>
        </authorList>
    </citation>
    <scope>NUCLEOTIDE SEQUENCE [LARGE SCALE GENOMIC DNA]</scope>
</reference>
<protein>
    <submittedName>
        <fullName evidence="1">Uncharacterized protein</fullName>
    </submittedName>
</protein>
<evidence type="ECO:0000313" key="2">
    <source>
        <dbReference type="Proteomes" id="UP001163603"/>
    </source>
</evidence>
<sequence>MAISLNRYLKSNNKM</sequence>
<gene>
    <name evidence="1" type="ORF">Pint_26944</name>
</gene>
<dbReference type="Proteomes" id="UP001163603">
    <property type="component" value="Chromosome 5"/>
</dbReference>
<name>A0ACC0YS94_9ROSI</name>
<evidence type="ECO:0000313" key="1">
    <source>
        <dbReference type="EMBL" id="KAJ0040274.1"/>
    </source>
</evidence>